<evidence type="ECO:0000313" key="4">
    <source>
        <dbReference type="Proteomes" id="UP001500305"/>
    </source>
</evidence>
<dbReference type="InterPro" id="IPR039422">
    <property type="entry name" value="MarR/SlyA-like"/>
</dbReference>
<dbReference type="InterPro" id="IPR036388">
    <property type="entry name" value="WH-like_DNA-bd_sf"/>
</dbReference>
<protein>
    <recommendedName>
        <fullName evidence="2">HTH marR-type domain-containing protein</fullName>
    </recommendedName>
</protein>
<evidence type="ECO:0000313" key="3">
    <source>
        <dbReference type="EMBL" id="GAA2264652.1"/>
    </source>
</evidence>
<reference evidence="3 4" key="1">
    <citation type="journal article" date="2019" name="Int. J. Syst. Evol. Microbiol.">
        <title>The Global Catalogue of Microorganisms (GCM) 10K type strain sequencing project: providing services to taxonomists for standard genome sequencing and annotation.</title>
        <authorList>
            <consortium name="The Broad Institute Genomics Platform"/>
            <consortium name="The Broad Institute Genome Sequencing Center for Infectious Disease"/>
            <person name="Wu L."/>
            <person name="Ma J."/>
        </authorList>
    </citation>
    <scope>NUCLEOTIDE SEQUENCE [LARGE SCALE GENOMIC DNA]</scope>
    <source>
        <strain evidence="3 4">JCM 7356</strain>
    </source>
</reference>
<keyword evidence="4" id="KW-1185">Reference proteome</keyword>
<dbReference type="Proteomes" id="UP001500305">
    <property type="component" value="Unassembled WGS sequence"/>
</dbReference>
<dbReference type="Gene3D" id="1.10.10.10">
    <property type="entry name" value="Winged helix-like DNA-binding domain superfamily/Winged helix DNA-binding domain"/>
    <property type="match status" value="1"/>
</dbReference>
<dbReference type="InterPro" id="IPR000835">
    <property type="entry name" value="HTH_MarR-typ"/>
</dbReference>
<proteinExistence type="predicted"/>
<dbReference type="InterPro" id="IPR036390">
    <property type="entry name" value="WH_DNA-bd_sf"/>
</dbReference>
<evidence type="ECO:0000259" key="2">
    <source>
        <dbReference type="PROSITE" id="PS50995"/>
    </source>
</evidence>
<dbReference type="PROSITE" id="PS50995">
    <property type="entry name" value="HTH_MARR_2"/>
    <property type="match status" value="1"/>
</dbReference>
<dbReference type="EMBL" id="BAAATR010000031">
    <property type="protein sequence ID" value="GAA2264652.1"/>
    <property type="molecule type" value="Genomic_DNA"/>
</dbReference>
<dbReference type="PANTHER" id="PTHR33164:SF103">
    <property type="entry name" value="REGULATORY PROTEIN MARR"/>
    <property type="match status" value="1"/>
</dbReference>
<dbReference type="SMART" id="SM00347">
    <property type="entry name" value="HTH_MARR"/>
    <property type="match status" value="1"/>
</dbReference>
<feature type="domain" description="HTH marR-type" evidence="2">
    <location>
        <begin position="9"/>
        <end position="140"/>
    </location>
</feature>
<comment type="caution">
    <text evidence="3">The sequence shown here is derived from an EMBL/GenBank/DDBJ whole genome shotgun (WGS) entry which is preliminary data.</text>
</comment>
<evidence type="ECO:0000256" key="1">
    <source>
        <dbReference type="SAM" id="MobiDB-lite"/>
    </source>
</evidence>
<accession>A0ABN3EPI5</accession>
<gene>
    <name evidence="3" type="ORF">GCM10010430_56660</name>
</gene>
<dbReference type="Pfam" id="PF12802">
    <property type="entry name" value="MarR_2"/>
    <property type="match status" value="1"/>
</dbReference>
<dbReference type="SUPFAM" id="SSF46785">
    <property type="entry name" value="Winged helix' DNA-binding domain"/>
    <property type="match status" value="1"/>
</dbReference>
<feature type="region of interest" description="Disordered" evidence="1">
    <location>
        <begin position="151"/>
        <end position="193"/>
    </location>
</feature>
<sequence>MDMAPKDLAGELTEQLAGFQRVLRRRLRSGSTPRLRGAQVELMRLVEAQPGLRVSAAAEELFLAGNSVSTLVNQLVRAGLLRREPDPLDRRAALLYVTPAAVDRMHAWDTLRSDLVRERFAALSEEDRAALAAALPALRRLTESLCQEECAAPESSGRDPCGRGQCGTEYGDREHREREHGEPTHCGQEGDPT</sequence>
<organism evidence="3 4">
    <name type="scientific">Kitasatospora cystarginea</name>
    <dbReference type="NCBI Taxonomy" id="58350"/>
    <lineage>
        <taxon>Bacteria</taxon>
        <taxon>Bacillati</taxon>
        <taxon>Actinomycetota</taxon>
        <taxon>Actinomycetes</taxon>
        <taxon>Kitasatosporales</taxon>
        <taxon>Streptomycetaceae</taxon>
        <taxon>Kitasatospora</taxon>
    </lineage>
</organism>
<name>A0ABN3EPI5_9ACTN</name>
<feature type="compositionally biased region" description="Basic and acidic residues" evidence="1">
    <location>
        <begin position="170"/>
        <end position="183"/>
    </location>
</feature>
<dbReference type="PANTHER" id="PTHR33164">
    <property type="entry name" value="TRANSCRIPTIONAL REGULATOR, MARR FAMILY"/>
    <property type="match status" value="1"/>
</dbReference>